<keyword evidence="10 14" id="KW-0798">TonB box</keyword>
<keyword evidence="20" id="KW-1185">Reference proteome</keyword>
<keyword evidence="8" id="KW-0408">Iron</keyword>
<evidence type="ECO:0000256" key="13">
    <source>
        <dbReference type="PROSITE-ProRule" id="PRU01360"/>
    </source>
</evidence>
<dbReference type="Gene3D" id="2.40.170.20">
    <property type="entry name" value="TonB-dependent receptor, beta-barrel domain"/>
    <property type="match status" value="1"/>
</dbReference>
<protein>
    <submittedName>
        <fullName evidence="19">TonB-dependent siderophore receptor</fullName>
    </submittedName>
</protein>
<dbReference type="GO" id="GO:0009279">
    <property type="term" value="C:cell outer membrane"/>
    <property type="evidence" value="ECO:0007669"/>
    <property type="project" value="UniProtKB-SubCell"/>
</dbReference>
<feature type="signal peptide" evidence="15">
    <location>
        <begin position="1"/>
        <end position="34"/>
    </location>
</feature>
<evidence type="ECO:0000256" key="4">
    <source>
        <dbReference type="ARBA" id="ARBA00022452"/>
    </source>
</evidence>
<keyword evidence="11 13" id="KW-0472">Membrane</keyword>
<evidence type="ECO:0000259" key="18">
    <source>
        <dbReference type="Pfam" id="PF11741"/>
    </source>
</evidence>
<evidence type="ECO:0000256" key="7">
    <source>
        <dbReference type="ARBA" id="ARBA00022729"/>
    </source>
</evidence>
<dbReference type="InterPro" id="IPR010105">
    <property type="entry name" value="TonB_sidphr_rcpt"/>
</dbReference>
<feature type="domain" description="TonB-dependent receptor plug" evidence="17">
    <location>
        <begin position="203"/>
        <end position="301"/>
    </location>
</feature>
<evidence type="ECO:0000256" key="10">
    <source>
        <dbReference type="ARBA" id="ARBA00023077"/>
    </source>
</evidence>
<dbReference type="InterPro" id="IPR036942">
    <property type="entry name" value="Beta-barrel_TonB_sf"/>
</dbReference>
<evidence type="ECO:0000259" key="16">
    <source>
        <dbReference type="Pfam" id="PF00593"/>
    </source>
</evidence>
<evidence type="ECO:0000256" key="5">
    <source>
        <dbReference type="ARBA" id="ARBA00022496"/>
    </source>
</evidence>
<dbReference type="InterPro" id="IPR012910">
    <property type="entry name" value="Plug_dom"/>
</dbReference>
<evidence type="ECO:0000256" key="1">
    <source>
        <dbReference type="ARBA" id="ARBA00004571"/>
    </source>
</evidence>
<dbReference type="InterPro" id="IPR037066">
    <property type="entry name" value="Plug_dom_sf"/>
</dbReference>
<dbReference type="PANTHER" id="PTHR32552">
    <property type="entry name" value="FERRICHROME IRON RECEPTOR-RELATED"/>
    <property type="match status" value="1"/>
</dbReference>
<dbReference type="InterPro" id="IPR021731">
    <property type="entry name" value="AMIN_dom"/>
</dbReference>
<dbReference type="GO" id="GO:0038023">
    <property type="term" value="F:signaling receptor activity"/>
    <property type="evidence" value="ECO:0007669"/>
    <property type="project" value="InterPro"/>
</dbReference>
<dbReference type="Proteomes" id="UP000646053">
    <property type="component" value="Unassembled WGS sequence"/>
</dbReference>
<dbReference type="Pfam" id="PF00593">
    <property type="entry name" value="TonB_dep_Rec_b-barrel"/>
    <property type="match status" value="1"/>
</dbReference>
<dbReference type="InterPro" id="IPR000531">
    <property type="entry name" value="Beta-barrel_TonB"/>
</dbReference>
<evidence type="ECO:0000256" key="14">
    <source>
        <dbReference type="RuleBase" id="RU003357"/>
    </source>
</evidence>
<gene>
    <name evidence="19" type="ORF">GS601_11580</name>
</gene>
<evidence type="ECO:0000313" key="20">
    <source>
        <dbReference type="Proteomes" id="UP000646053"/>
    </source>
</evidence>
<sequence>MMSVWQRLVQSATAKQTFLVSSAFVLLGATSAMATEPTVSRIQDQPKAATTVSEWMAQTEAQQAQLVRVTGVKLNPTQQGLEIVLETENGQALQATQQAQGDTLILTVPNAVLALSSGQAFEADKPGEGIDRVTVMQADATTIRVSIVGLNDLPTAEIMPGQGLVLAVTPEEGIEEEITVTGEGARGYRVPNASTATRTDTPIRDIPQSIQVVPQEVLEDRQVRSLTEAVETVSGVVEDFRYLGSTSGTRIIRGFSAGDTFRNGFREGNVITTVPFPTIEQIEVLKGPASVVSGFAEPGGIINYVTKKPLSEPYYKLGFEAGNFGRYQPSIDLSGPLTVDKNVLYRFIASYERQDSYQEFANSAVTTIAPSISFKLGERTDLNLYYEYSRFFGDPIVRYAVRLSDDSLTPRRFHPNYPEVNEFESISHKAGYTLTHGLSDNWQIRNSFAATIASFKVRDIFRTGVIDDRFLTFAAFDGDLSDYNYFAQIDLLGKFQTGSIAHQLLIGFDFNSFREDYVNSINLNANIPPLDIRNPDYRALRTRPELFPEPTYVIDRKSYGVYLQDQIAFSDNLKLLIGGRYDWISDGTGTISPDNVVNIPVQNDGAFSPRVGLVYQPSKNVSLYASYTRSFNPAIGRNPDSRPFEPTRGTQYEVGVKTDFLDGRLSATLAAYNITKTNVLTPDPDPILAQRGFQVQVGEQRSRGIELDVAGQILPGWKITASYALTDATVSVDNSVISNVGNRLANVPLNQASLWTTYEIQKGDLQGLGFGFGLFYVGERQGDLANTFQVGDYLRTDAAVYYRQNGFNAAINIRNLFNIDYANSAAFGDKQSIDRGEPFTIIGSISWEL</sequence>
<feature type="domain" description="TonB-dependent receptor-like beta-barrel" evidence="16">
    <location>
        <begin position="376"/>
        <end position="816"/>
    </location>
</feature>
<dbReference type="GO" id="GO:0015344">
    <property type="term" value="F:siderophore uptake transmembrane transporter activity"/>
    <property type="evidence" value="ECO:0007669"/>
    <property type="project" value="TreeGrafter"/>
</dbReference>
<dbReference type="Pfam" id="PF11741">
    <property type="entry name" value="AMIN"/>
    <property type="match status" value="1"/>
</dbReference>
<evidence type="ECO:0000259" key="17">
    <source>
        <dbReference type="Pfam" id="PF07715"/>
    </source>
</evidence>
<dbReference type="SUPFAM" id="SSF56935">
    <property type="entry name" value="Porins"/>
    <property type="match status" value="1"/>
</dbReference>
<evidence type="ECO:0000313" key="19">
    <source>
        <dbReference type="EMBL" id="NDJ17926.1"/>
    </source>
</evidence>
<keyword evidence="6 13" id="KW-0812">Transmembrane</keyword>
<keyword evidence="5" id="KW-0410">Iron transport</keyword>
<dbReference type="PROSITE" id="PS52016">
    <property type="entry name" value="TONB_DEPENDENT_REC_3"/>
    <property type="match status" value="1"/>
</dbReference>
<dbReference type="FunFam" id="2.170.130.10:FF:000001">
    <property type="entry name" value="Catecholate siderophore TonB-dependent receptor"/>
    <property type="match status" value="1"/>
</dbReference>
<evidence type="ECO:0000256" key="11">
    <source>
        <dbReference type="ARBA" id="ARBA00023136"/>
    </source>
</evidence>
<keyword evidence="9" id="KW-0406">Ion transport</keyword>
<evidence type="ECO:0000256" key="2">
    <source>
        <dbReference type="ARBA" id="ARBA00009810"/>
    </source>
</evidence>
<feature type="domain" description="AMIN" evidence="18">
    <location>
        <begin position="72"/>
        <end position="149"/>
    </location>
</feature>
<dbReference type="Pfam" id="PF07715">
    <property type="entry name" value="Plug"/>
    <property type="match status" value="1"/>
</dbReference>
<evidence type="ECO:0000256" key="8">
    <source>
        <dbReference type="ARBA" id="ARBA00023004"/>
    </source>
</evidence>
<dbReference type="FunFam" id="2.40.170.20:FF:000005">
    <property type="entry name" value="TonB-dependent siderophore receptor"/>
    <property type="match status" value="1"/>
</dbReference>
<dbReference type="Gene3D" id="2.170.130.10">
    <property type="entry name" value="TonB-dependent receptor, plug domain"/>
    <property type="match status" value="1"/>
</dbReference>
<evidence type="ECO:0000256" key="6">
    <source>
        <dbReference type="ARBA" id="ARBA00022692"/>
    </source>
</evidence>
<feature type="chain" id="PRO_5035247315" evidence="15">
    <location>
        <begin position="35"/>
        <end position="849"/>
    </location>
</feature>
<accession>A0A8J7Z4B3</accession>
<dbReference type="CDD" id="cd01347">
    <property type="entry name" value="ligand_gated_channel"/>
    <property type="match status" value="1"/>
</dbReference>
<evidence type="ECO:0000256" key="15">
    <source>
        <dbReference type="SAM" id="SignalP"/>
    </source>
</evidence>
<evidence type="ECO:0000256" key="3">
    <source>
        <dbReference type="ARBA" id="ARBA00022448"/>
    </source>
</evidence>
<comment type="subcellular location">
    <subcellularLocation>
        <location evidence="1 13">Cell outer membrane</location>
        <topology evidence="1 13">Multi-pass membrane protein</topology>
    </subcellularLocation>
</comment>
<evidence type="ECO:0000256" key="12">
    <source>
        <dbReference type="ARBA" id="ARBA00023237"/>
    </source>
</evidence>
<proteinExistence type="inferred from homology"/>
<keyword evidence="7 15" id="KW-0732">Signal</keyword>
<keyword evidence="3 13" id="KW-0813">Transport</keyword>
<dbReference type="GO" id="GO:0015891">
    <property type="term" value="P:siderophore transport"/>
    <property type="evidence" value="ECO:0007669"/>
    <property type="project" value="InterPro"/>
</dbReference>
<dbReference type="EMBL" id="WVIE01000011">
    <property type="protein sequence ID" value="NDJ17926.1"/>
    <property type="molecule type" value="Genomic_DNA"/>
</dbReference>
<dbReference type="PANTHER" id="PTHR32552:SF68">
    <property type="entry name" value="FERRICHROME OUTER MEMBRANE TRANSPORTER_PHAGE RECEPTOR"/>
    <property type="match status" value="1"/>
</dbReference>
<name>A0A8J7Z4B3_9CYAN</name>
<reference evidence="19" key="1">
    <citation type="submission" date="2019-12" db="EMBL/GenBank/DDBJ databases">
        <title>High-Quality draft genome sequences of three cyanobacteria isolated from the limestone walls of the Old Cathedral of Coimbra.</title>
        <authorList>
            <person name="Tiago I."/>
            <person name="Soares F."/>
            <person name="Portugal A."/>
        </authorList>
    </citation>
    <scope>NUCLEOTIDE SEQUENCE</scope>
    <source>
        <strain evidence="19">A</strain>
    </source>
</reference>
<keyword evidence="4 13" id="KW-1134">Transmembrane beta strand</keyword>
<keyword evidence="12 13" id="KW-0998">Cell outer membrane</keyword>
<dbReference type="AlphaFoldDB" id="A0A8J7Z4B3"/>
<organism evidence="19 20">
    <name type="scientific">Myxacorys almedinensis A</name>
    <dbReference type="NCBI Taxonomy" id="2690445"/>
    <lineage>
        <taxon>Bacteria</taxon>
        <taxon>Bacillati</taxon>
        <taxon>Cyanobacteriota</taxon>
        <taxon>Cyanophyceae</taxon>
        <taxon>Leptolyngbyales</taxon>
        <taxon>Leptolyngbyaceae</taxon>
        <taxon>Myxacorys</taxon>
        <taxon>Myxacorys almedinensis</taxon>
    </lineage>
</organism>
<keyword evidence="19" id="KW-0675">Receptor</keyword>
<dbReference type="InterPro" id="IPR039426">
    <property type="entry name" value="TonB-dep_rcpt-like"/>
</dbReference>
<evidence type="ECO:0000256" key="9">
    <source>
        <dbReference type="ARBA" id="ARBA00023065"/>
    </source>
</evidence>
<dbReference type="NCBIfam" id="TIGR01783">
    <property type="entry name" value="TonB-siderophor"/>
    <property type="match status" value="1"/>
</dbReference>
<comment type="similarity">
    <text evidence="2 13 14">Belongs to the TonB-dependent receptor family.</text>
</comment>
<comment type="caution">
    <text evidence="19">The sequence shown here is derived from an EMBL/GenBank/DDBJ whole genome shotgun (WGS) entry which is preliminary data.</text>
</comment>